<dbReference type="RefSeq" id="WP_087103261.1">
    <property type="nucleotide sequence ID" value="NZ_FWFG01000048.1"/>
</dbReference>
<keyword evidence="2" id="KW-0645">Protease</keyword>
<dbReference type="Proteomes" id="UP000195981">
    <property type="component" value="Unassembled WGS sequence"/>
</dbReference>
<dbReference type="EMBL" id="FWFG01000048">
    <property type="protein sequence ID" value="SLM90510.1"/>
    <property type="molecule type" value="Genomic_DNA"/>
</dbReference>
<keyword evidence="2" id="KW-0378">Hydrolase</keyword>
<proteinExistence type="predicted"/>
<dbReference type="InterPro" id="IPR007343">
    <property type="entry name" value="Uncharacterised_pept_Zn_put"/>
</dbReference>
<dbReference type="GO" id="GO:0008237">
    <property type="term" value="F:metallopeptidase activity"/>
    <property type="evidence" value="ECO:0007669"/>
    <property type="project" value="UniProtKB-KW"/>
</dbReference>
<accession>A0A1X6WXQ4</accession>
<sequence length="325" mass="33734">MRPQGRHLAHGAEATHRHPALVLCAAVLTGLCVVGLTGLAFLGHLDDLAAPYASTTSPRQHADGAGSGTSAIAGSAASVAPGTVPTSHADDAAWLDLVRSPITGLGVPERTRCDLPAPDPTGSTPALEQRLTVLTSCLDRAWQGPVQRAGLEFSPVAVRVLDPAQTSPGQCEQAETVVPAAYCEADRTIYVSPAAARQDAEVPDIGDLLLVAAVTHEYGHHLQSLTGLAGAVHAYTADHPEAEPELTRRLESMATCLGASTHGLLDGSPQVTQGFYEHMVDAETYRPDPAHGSGATQARWARAGYDDPGVTGRCATFSAPDELVA</sequence>
<keyword evidence="1" id="KW-0472">Membrane</keyword>
<evidence type="ECO:0000313" key="3">
    <source>
        <dbReference type="Proteomes" id="UP000195981"/>
    </source>
</evidence>
<keyword evidence="3" id="KW-1185">Reference proteome</keyword>
<keyword evidence="1" id="KW-1133">Transmembrane helix</keyword>
<gene>
    <name evidence="2" type="ORF">FM110_05060</name>
</gene>
<dbReference type="Pfam" id="PF04228">
    <property type="entry name" value="Zn_peptidase"/>
    <property type="match status" value="1"/>
</dbReference>
<dbReference type="GO" id="GO:0006508">
    <property type="term" value="P:proteolysis"/>
    <property type="evidence" value="ECO:0007669"/>
    <property type="project" value="UniProtKB-KW"/>
</dbReference>
<evidence type="ECO:0000313" key="2">
    <source>
        <dbReference type="EMBL" id="SLM90510.1"/>
    </source>
</evidence>
<keyword evidence="2" id="KW-0482">Metalloprotease</keyword>
<reference evidence="2 3" key="1">
    <citation type="submission" date="2017-02" db="EMBL/GenBank/DDBJ databases">
        <authorList>
            <person name="Peterson S.W."/>
        </authorList>
    </citation>
    <scope>NUCLEOTIDE SEQUENCE [LARGE SCALE GENOMIC DNA]</scope>
    <source>
        <strain evidence="2 3">CIP104813</strain>
    </source>
</reference>
<protein>
    <submittedName>
        <fullName evidence="2">YpfJ protein, zinc metalloprotease superfamily</fullName>
    </submittedName>
</protein>
<evidence type="ECO:0000256" key="1">
    <source>
        <dbReference type="SAM" id="Phobius"/>
    </source>
</evidence>
<feature type="transmembrane region" description="Helical" evidence="1">
    <location>
        <begin position="20"/>
        <end position="42"/>
    </location>
</feature>
<name>A0A1X6WXQ4_9MICO</name>
<dbReference type="AlphaFoldDB" id="A0A1X6WXQ4"/>
<dbReference type="OrthoDB" id="7950418at2"/>
<organism evidence="2 3">
    <name type="scientific">Brachybacterium nesterenkovii</name>
    <dbReference type="NCBI Taxonomy" id="47847"/>
    <lineage>
        <taxon>Bacteria</taxon>
        <taxon>Bacillati</taxon>
        <taxon>Actinomycetota</taxon>
        <taxon>Actinomycetes</taxon>
        <taxon>Micrococcales</taxon>
        <taxon>Dermabacteraceae</taxon>
        <taxon>Brachybacterium</taxon>
    </lineage>
</organism>
<keyword evidence="1" id="KW-0812">Transmembrane</keyword>